<dbReference type="SUPFAM" id="SSF110857">
    <property type="entry name" value="Gamma-glutamyl cyclotransferase-like"/>
    <property type="match status" value="1"/>
</dbReference>
<protein>
    <recommendedName>
        <fullName evidence="1">Gamma-glutamylcyclotransferase AIG2-like domain-containing protein</fullName>
    </recommendedName>
</protein>
<reference evidence="2 3" key="1">
    <citation type="submission" date="2015-06" db="EMBL/GenBank/DDBJ databases">
        <title>Cloning and characterization of the uncialamcin biosynthetic gene cluster.</title>
        <authorList>
            <person name="Yan X."/>
            <person name="Huang T."/>
            <person name="Ge H."/>
            <person name="Shen B."/>
        </authorList>
    </citation>
    <scope>NUCLEOTIDE SEQUENCE [LARGE SCALE GENOMIC DNA]</scope>
    <source>
        <strain evidence="2 3">DCA2648</strain>
    </source>
</reference>
<dbReference type="InterPro" id="IPR009288">
    <property type="entry name" value="AIG2-like_dom"/>
</dbReference>
<accession>A0A1Q4V0H8</accession>
<evidence type="ECO:0000259" key="1">
    <source>
        <dbReference type="Pfam" id="PF06094"/>
    </source>
</evidence>
<dbReference type="InterPro" id="IPR013024">
    <property type="entry name" value="GGCT-like"/>
</dbReference>
<gene>
    <name evidence="2" type="ORF">AB852_30805</name>
</gene>
<dbReference type="CDD" id="cd06661">
    <property type="entry name" value="GGCT_like"/>
    <property type="match status" value="1"/>
</dbReference>
<dbReference type="STRING" id="1048205.AB852_30805"/>
<dbReference type="Pfam" id="PF06094">
    <property type="entry name" value="GGACT"/>
    <property type="match status" value="1"/>
</dbReference>
<keyword evidence="3" id="KW-1185">Reference proteome</keyword>
<evidence type="ECO:0000313" key="2">
    <source>
        <dbReference type="EMBL" id="OKH91338.1"/>
    </source>
</evidence>
<dbReference type="InterPro" id="IPR036568">
    <property type="entry name" value="GGCT-like_sf"/>
</dbReference>
<name>A0A1Q4V0H8_9ACTN</name>
<dbReference type="AlphaFoldDB" id="A0A1Q4V0H8"/>
<evidence type="ECO:0000313" key="3">
    <source>
        <dbReference type="Proteomes" id="UP000186455"/>
    </source>
</evidence>
<dbReference type="Gene3D" id="3.10.490.10">
    <property type="entry name" value="Gamma-glutamyl cyclotransferase-like"/>
    <property type="match status" value="1"/>
</dbReference>
<organism evidence="2 3">
    <name type="scientific">Streptomyces uncialis</name>
    <dbReference type="NCBI Taxonomy" id="1048205"/>
    <lineage>
        <taxon>Bacteria</taxon>
        <taxon>Bacillati</taxon>
        <taxon>Actinomycetota</taxon>
        <taxon>Actinomycetes</taxon>
        <taxon>Kitasatosporales</taxon>
        <taxon>Streptomycetaceae</taxon>
        <taxon>Streptomyces</taxon>
    </lineage>
</organism>
<dbReference type="Proteomes" id="UP000186455">
    <property type="component" value="Unassembled WGS sequence"/>
</dbReference>
<dbReference type="EMBL" id="LFBV01000010">
    <property type="protein sequence ID" value="OKH91338.1"/>
    <property type="molecule type" value="Genomic_DNA"/>
</dbReference>
<comment type="caution">
    <text evidence="2">The sequence shown here is derived from an EMBL/GenBank/DDBJ whole genome shotgun (WGS) entry which is preliminary data.</text>
</comment>
<sequence length="160" mass="16687">MTDGPRGAATALPFFVYGTLRPGASCHDAYLRAGTAHDEPGTLPGAALYDGPGYPYAVEVPGPGRIQGELVTALDSDYPGLLVSLDELEEYHGPGDPGNEYERVIRDVHRADGSTTPAWVYLAAPSVADGLRRDGTRLAGSDWLAHTALTGGQPEPTGAA</sequence>
<proteinExistence type="predicted"/>
<feature type="domain" description="Gamma-glutamylcyclotransferase AIG2-like" evidence="1">
    <location>
        <begin position="14"/>
        <end position="144"/>
    </location>
</feature>